<evidence type="ECO:0008006" key="3">
    <source>
        <dbReference type="Google" id="ProtNLM"/>
    </source>
</evidence>
<sequence length="55" mass="6023">MTSESALPRLAPAKLQRVTIRMLIADDQELVRAGFKMTLDAQPGIEVSQRSPLAT</sequence>
<comment type="caution">
    <text evidence="1">The sequence shown here is derived from an EMBL/GenBank/DDBJ whole genome shotgun (WGS) entry which is preliminary data.</text>
</comment>
<gene>
    <name evidence="1" type="ORF">GCM10022419_105650</name>
</gene>
<proteinExistence type="predicted"/>
<protein>
    <recommendedName>
        <fullName evidence="3">DNA-binding response regulator</fullName>
    </recommendedName>
</protein>
<name>A0ABP6ZEK9_9ACTN</name>
<dbReference type="Proteomes" id="UP001500630">
    <property type="component" value="Unassembled WGS sequence"/>
</dbReference>
<reference evidence="2" key="1">
    <citation type="journal article" date="2019" name="Int. J. Syst. Evol. Microbiol.">
        <title>The Global Catalogue of Microorganisms (GCM) 10K type strain sequencing project: providing services to taxonomists for standard genome sequencing and annotation.</title>
        <authorList>
            <consortium name="The Broad Institute Genomics Platform"/>
            <consortium name="The Broad Institute Genome Sequencing Center for Infectious Disease"/>
            <person name="Wu L."/>
            <person name="Ma J."/>
        </authorList>
    </citation>
    <scope>NUCLEOTIDE SEQUENCE [LARGE SCALE GENOMIC DNA]</scope>
    <source>
        <strain evidence="2">JCM 17326</strain>
    </source>
</reference>
<organism evidence="1 2">
    <name type="scientific">Nonomuraea rosea</name>
    <dbReference type="NCBI Taxonomy" id="638574"/>
    <lineage>
        <taxon>Bacteria</taxon>
        <taxon>Bacillati</taxon>
        <taxon>Actinomycetota</taxon>
        <taxon>Actinomycetes</taxon>
        <taxon>Streptosporangiales</taxon>
        <taxon>Streptosporangiaceae</taxon>
        <taxon>Nonomuraea</taxon>
    </lineage>
</organism>
<keyword evidence="2" id="KW-1185">Reference proteome</keyword>
<accession>A0ABP6ZEK9</accession>
<dbReference type="EMBL" id="BAABDQ010000039">
    <property type="protein sequence ID" value="GAA3603956.1"/>
    <property type="molecule type" value="Genomic_DNA"/>
</dbReference>
<evidence type="ECO:0000313" key="1">
    <source>
        <dbReference type="EMBL" id="GAA3603956.1"/>
    </source>
</evidence>
<evidence type="ECO:0000313" key="2">
    <source>
        <dbReference type="Proteomes" id="UP001500630"/>
    </source>
</evidence>